<comment type="caution">
    <text evidence="1">The sequence shown here is derived from an EMBL/GenBank/DDBJ whole genome shotgun (WGS) entry which is preliminary data.</text>
</comment>
<dbReference type="RefSeq" id="WP_204037725.1">
    <property type="nucleotide sequence ID" value="NZ_BOPC01000098.1"/>
</dbReference>
<proteinExistence type="predicted"/>
<dbReference type="EMBL" id="BOPC01000098">
    <property type="protein sequence ID" value="GIJ30130.1"/>
    <property type="molecule type" value="Genomic_DNA"/>
</dbReference>
<reference evidence="1 2" key="1">
    <citation type="submission" date="2021-01" db="EMBL/GenBank/DDBJ databases">
        <title>Whole genome shotgun sequence of Verrucosispora qiuiae NBRC 106684.</title>
        <authorList>
            <person name="Komaki H."/>
            <person name="Tamura T."/>
        </authorList>
    </citation>
    <scope>NUCLEOTIDE SEQUENCE [LARGE SCALE GENOMIC DNA]</scope>
    <source>
        <strain evidence="1 2">NBRC 106684</strain>
    </source>
</reference>
<keyword evidence="2" id="KW-1185">Reference proteome</keyword>
<accession>A0ABQ4JHN9</accession>
<evidence type="ECO:0008006" key="3">
    <source>
        <dbReference type="Google" id="ProtNLM"/>
    </source>
</evidence>
<name>A0ABQ4JHN9_9ACTN</name>
<dbReference type="Proteomes" id="UP000653076">
    <property type="component" value="Unassembled WGS sequence"/>
</dbReference>
<evidence type="ECO:0000313" key="1">
    <source>
        <dbReference type="EMBL" id="GIJ30130.1"/>
    </source>
</evidence>
<gene>
    <name evidence="1" type="ORF">Vqi01_52920</name>
</gene>
<sequence>MNLFEPARTKLASVPGLQYAANTGAGNVYQAFGDQTIYLRDMLRGGGVLDSELGVVRNNALFAKPANHAELKTVVSDSSVLVLVGQENSGKRTTALCVLYEWTQEDKSPEAKSPALTELFVDWEKPSVGDLPTAPRTAYLLDLGGEVNPLPDRFGRELVSYADRLKSVGSCMVITVTEKSWEVCARINLPFGIDHEPPPVADVLQKHLAALTSDADRLAWAGNDLVLAALSSFSEPEAAVRLAKKMASRSVRTFGEVQVYLEEFMRWPAYIRKEFRNSREVPHRALLLTLAVVGRQTTGVITSGQHALLAALRADFKPEISIGQPDIEGRLAELEVDLIDGHAYLDRNKPGLGRTVVRHVWLNYWDLHSTLLDWMAGLPSQAGEKELLTTRVASAVVNLASDVKDPSIIELVAKTAELSTGRRDLATEILRRAIAEPELSQFTRELLLRWSKSKSAGNQLSVLSVCKGDFGISYPGYALTRLRWLLLSEDSTVAEEAAQTLRWLAVNVSSRDLVLQALVAWLGQNGGVQRAGKKGIRALLSPEPDYVGFLDSLVGGIVSQSPLESSLKAGWLALLTDADFRVEATLLVQEWATAIAAGTLREQPAYALLFQVTQEAAKRDISVLEALIDPDSGSLERDGALYFRQLRRQVLRAVFGRRGLQAEPFRPALKPAGNGTTL</sequence>
<organism evidence="1 2">
    <name type="scientific">Micromonospora qiuiae</name>
    <dbReference type="NCBI Taxonomy" id="502268"/>
    <lineage>
        <taxon>Bacteria</taxon>
        <taxon>Bacillati</taxon>
        <taxon>Actinomycetota</taxon>
        <taxon>Actinomycetes</taxon>
        <taxon>Micromonosporales</taxon>
        <taxon>Micromonosporaceae</taxon>
        <taxon>Micromonospora</taxon>
    </lineage>
</organism>
<evidence type="ECO:0000313" key="2">
    <source>
        <dbReference type="Proteomes" id="UP000653076"/>
    </source>
</evidence>
<protein>
    <recommendedName>
        <fullName evidence="3">HEAT repeat domain-containing protein</fullName>
    </recommendedName>
</protein>